<sequence>MIAEHVDLTLRPGAGDELAEAFTEIRDLLLSAQGCLDASLSRSVDHDDTYLLRAVWDRLEDHTDVFATSDAGARVRELIQPLCADVPRVVHYEV</sequence>
<proteinExistence type="predicted"/>
<accession>A0A917LIF8</accession>
<protein>
    <recommendedName>
        <fullName evidence="1">ABM domain-containing protein</fullName>
    </recommendedName>
</protein>
<gene>
    <name evidence="2" type="ORF">GCM10007304_45520</name>
</gene>
<dbReference type="Gene3D" id="3.30.70.100">
    <property type="match status" value="1"/>
</dbReference>
<reference evidence="2" key="1">
    <citation type="journal article" date="2014" name="Int. J. Syst. Evol. Microbiol.">
        <title>Complete genome sequence of Corynebacterium casei LMG S-19264T (=DSM 44701T), isolated from a smear-ripened cheese.</title>
        <authorList>
            <consortium name="US DOE Joint Genome Institute (JGI-PGF)"/>
            <person name="Walter F."/>
            <person name="Albersmeier A."/>
            <person name="Kalinowski J."/>
            <person name="Ruckert C."/>
        </authorList>
    </citation>
    <scope>NUCLEOTIDE SEQUENCE</scope>
    <source>
        <strain evidence="2">CCM 7905</strain>
    </source>
</reference>
<dbReference type="SUPFAM" id="SSF54909">
    <property type="entry name" value="Dimeric alpha+beta barrel"/>
    <property type="match status" value="1"/>
</dbReference>
<evidence type="ECO:0000259" key="1">
    <source>
        <dbReference type="PROSITE" id="PS51725"/>
    </source>
</evidence>
<dbReference type="InterPro" id="IPR011008">
    <property type="entry name" value="Dimeric_a/b-barrel"/>
</dbReference>
<name>A0A917LIF8_9NOCA</name>
<dbReference type="InterPro" id="IPR007138">
    <property type="entry name" value="ABM_dom"/>
</dbReference>
<dbReference type="PROSITE" id="PS51725">
    <property type="entry name" value="ABM"/>
    <property type="match status" value="1"/>
</dbReference>
<evidence type="ECO:0000313" key="3">
    <source>
        <dbReference type="Proteomes" id="UP000654257"/>
    </source>
</evidence>
<dbReference type="Pfam" id="PF03992">
    <property type="entry name" value="ABM"/>
    <property type="match status" value="1"/>
</dbReference>
<reference evidence="2" key="2">
    <citation type="submission" date="2020-09" db="EMBL/GenBank/DDBJ databases">
        <authorList>
            <person name="Sun Q."/>
            <person name="Sedlacek I."/>
        </authorList>
    </citation>
    <scope>NUCLEOTIDE SEQUENCE</scope>
    <source>
        <strain evidence="2">CCM 7905</strain>
    </source>
</reference>
<keyword evidence="3" id="KW-1185">Reference proteome</keyword>
<organism evidence="2 3">
    <name type="scientific">Rhodococcoides trifolii</name>
    <dbReference type="NCBI Taxonomy" id="908250"/>
    <lineage>
        <taxon>Bacteria</taxon>
        <taxon>Bacillati</taxon>
        <taxon>Actinomycetota</taxon>
        <taxon>Actinomycetes</taxon>
        <taxon>Mycobacteriales</taxon>
        <taxon>Nocardiaceae</taxon>
        <taxon>Rhodococcoides</taxon>
    </lineage>
</organism>
<dbReference type="AlphaFoldDB" id="A0A917LIF8"/>
<evidence type="ECO:0000313" key="2">
    <source>
        <dbReference type="EMBL" id="GGG26639.1"/>
    </source>
</evidence>
<comment type="caution">
    <text evidence="2">The sequence shown here is derived from an EMBL/GenBank/DDBJ whole genome shotgun (WGS) entry which is preliminary data.</text>
</comment>
<dbReference type="Proteomes" id="UP000654257">
    <property type="component" value="Unassembled WGS sequence"/>
</dbReference>
<dbReference type="EMBL" id="BMCU01000006">
    <property type="protein sequence ID" value="GGG26639.1"/>
    <property type="molecule type" value="Genomic_DNA"/>
</dbReference>
<dbReference type="RefSeq" id="WP_188547316.1">
    <property type="nucleotide sequence ID" value="NZ_BMCU01000006.1"/>
</dbReference>
<feature type="domain" description="ABM" evidence="1">
    <location>
        <begin position="2"/>
        <end position="91"/>
    </location>
</feature>